<keyword evidence="3" id="KW-1185">Reference proteome</keyword>
<dbReference type="Pfam" id="PF16976">
    <property type="entry name" value="RcpC"/>
    <property type="match status" value="1"/>
</dbReference>
<organism evidence="2 3">
    <name type="scientific">Litorisediminicola beolgyonensis</name>
    <dbReference type="NCBI Taxonomy" id="1173614"/>
    <lineage>
        <taxon>Bacteria</taxon>
        <taxon>Pseudomonadati</taxon>
        <taxon>Pseudomonadota</taxon>
        <taxon>Alphaproteobacteria</taxon>
        <taxon>Rhodobacterales</taxon>
        <taxon>Paracoccaceae</taxon>
        <taxon>Litorisediminicola</taxon>
    </lineage>
</organism>
<accession>A0ABW3ZDN2</accession>
<name>A0ABW3ZDN2_9RHOB</name>
<dbReference type="CDD" id="cd11614">
    <property type="entry name" value="SAF_CpaB_FlgA_like"/>
    <property type="match status" value="1"/>
</dbReference>
<evidence type="ECO:0000259" key="1">
    <source>
        <dbReference type="SMART" id="SM00858"/>
    </source>
</evidence>
<dbReference type="InterPro" id="IPR031571">
    <property type="entry name" value="RcpC_dom"/>
</dbReference>
<dbReference type="NCBIfam" id="TIGR03177">
    <property type="entry name" value="pilus_cpaB"/>
    <property type="match status" value="1"/>
</dbReference>
<dbReference type="Proteomes" id="UP001597135">
    <property type="component" value="Unassembled WGS sequence"/>
</dbReference>
<feature type="domain" description="SAF" evidence="1">
    <location>
        <begin position="52"/>
        <end position="121"/>
    </location>
</feature>
<protein>
    <submittedName>
        <fullName evidence="2">Flp pilus assembly protein CpaB</fullName>
    </submittedName>
</protein>
<evidence type="ECO:0000313" key="2">
    <source>
        <dbReference type="EMBL" id="MFD1341179.1"/>
    </source>
</evidence>
<dbReference type="EMBL" id="JBHTMU010000002">
    <property type="protein sequence ID" value="MFD1341179.1"/>
    <property type="molecule type" value="Genomic_DNA"/>
</dbReference>
<dbReference type="InterPro" id="IPR013974">
    <property type="entry name" value="SAF"/>
</dbReference>
<reference evidence="3" key="1">
    <citation type="journal article" date="2019" name="Int. J. Syst. Evol. Microbiol.">
        <title>The Global Catalogue of Microorganisms (GCM) 10K type strain sequencing project: providing services to taxonomists for standard genome sequencing and annotation.</title>
        <authorList>
            <consortium name="The Broad Institute Genomics Platform"/>
            <consortium name="The Broad Institute Genome Sequencing Center for Infectious Disease"/>
            <person name="Wu L."/>
            <person name="Ma J."/>
        </authorList>
    </citation>
    <scope>NUCLEOTIDE SEQUENCE [LARGE SCALE GENOMIC DNA]</scope>
    <source>
        <strain evidence="3">CCUG 62953</strain>
    </source>
</reference>
<dbReference type="SMART" id="SM00858">
    <property type="entry name" value="SAF"/>
    <property type="match status" value="1"/>
</dbReference>
<comment type="caution">
    <text evidence="2">The sequence shown here is derived from an EMBL/GenBank/DDBJ whole genome shotgun (WGS) entry which is preliminary data.</text>
</comment>
<dbReference type="RefSeq" id="WP_386801237.1">
    <property type="nucleotide sequence ID" value="NZ_JBHTMU010000002.1"/>
</dbReference>
<proteinExistence type="predicted"/>
<dbReference type="InterPro" id="IPR017592">
    <property type="entry name" value="Pilus_assmbl_Flp-typ_CpaB"/>
</dbReference>
<sequence length="378" mass="40396">MRFSTILSFLVALLLAGVAVFGARSWLATQQAALQNGALNGNVAEVEPEAKQTIVVAAEQIAFGERLTELKLREIDWSSDITPEGSFPKIADLIKGEEDDVARFALAPMTVGEPVLTSKVTAPGQRAKLSTALTKGKKAMSIRVNDVAGVAGFVLPGDRVDVLLTRSSNQGTFVDVLLQGVKVLAIDQIADELKDQPSVVRTITFEVDTQEAQKLVLASSVGTLSLALRNVASSDIEQIDRVTLSDLNDPDVARDLAEARAAELLKNAKEGDSSDPSLQRLVSLEKMLQDLSDGINQRLDGPTEPVVIEKVVERLQPAPKRSTVGVIRNGQRAEYKVLLNEEGEPVGTVQVDPNGDQVVTYVPGGLEAEQESEAAAGQ</sequence>
<gene>
    <name evidence="2" type="primary">cpaB</name>
    <name evidence="2" type="ORF">ACFQ4E_01980</name>
</gene>
<evidence type="ECO:0000313" key="3">
    <source>
        <dbReference type="Proteomes" id="UP001597135"/>
    </source>
</evidence>